<comment type="caution">
    <text evidence="1">The sequence shown here is derived from an EMBL/GenBank/DDBJ whole genome shotgun (WGS) entry which is preliminary data.</text>
</comment>
<evidence type="ECO:0008006" key="3">
    <source>
        <dbReference type="Google" id="ProtNLM"/>
    </source>
</evidence>
<sequence>MAKPVSFKRLFQIIEGGNQKLFDESIYPSHLTNQCVVWAMSWGLSDPSQNVKRGAAMILQRSEERLRPQDLMWLEEFMQDEDASSEVQYLIAMALYKRGRRTPAVIVKMALAKNDRALGRLAKEVWEKGSPPPRPKLVR</sequence>
<dbReference type="AlphaFoldDB" id="A0A1F6CZN3"/>
<dbReference type="EMBL" id="MFLC01000035">
    <property type="protein sequence ID" value="OGG54636.1"/>
    <property type="molecule type" value="Genomic_DNA"/>
</dbReference>
<evidence type="ECO:0000313" key="1">
    <source>
        <dbReference type="EMBL" id="OGG54636.1"/>
    </source>
</evidence>
<name>A0A1F6CZN3_9BACT</name>
<organism evidence="1 2">
    <name type="scientific">Candidatus Kaiserbacteria bacterium RIFCSPHIGHO2_02_FULL_49_11</name>
    <dbReference type="NCBI Taxonomy" id="1798489"/>
    <lineage>
        <taxon>Bacteria</taxon>
        <taxon>Candidatus Kaiseribacteriota</taxon>
    </lineage>
</organism>
<reference evidence="1 2" key="1">
    <citation type="journal article" date="2016" name="Nat. Commun.">
        <title>Thousands of microbial genomes shed light on interconnected biogeochemical processes in an aquifer system.</title>
        <authorList>
            <person name="Anantharaman K."/>
            <person name="Brown C.T."/>
            <person name="Hug L.A."/>
            <person name="Sharon I."/>
            <person name="Castelle C.J."/>
            <person name="Probst A.J."/>
            <person name="Thomas B.C."/>
            <person name="Singh A."/>
            <person name="Wilkins M.J."/>
            <person name="Karaoz U."/>
            <person name="Brodie E.L."/>
            <person name="Williams K.H."/>
            <person name="Hubbard S.S."/>
            <person name="Banfield J.F."/>
        </authorList>
    </citation>
    <scope>NUCLEOTIDE SEQUENCE [LARGE SCALE GENOMIC DNA]</scope>
</reference>
<gene>
    <name evidence="1" type="ORF">A3D62_00665</name>
</gene>
<evidence type="ECO:0000313" key="2">
    <source>
        <dbReference type="Proteomes" id="UP000177659"/>
    </source>
</evidence>
<accession>A0A1F6CZN3</accession>
<dbReference type="Proteomes" id="UP000177659">
    <property type="component" value="Unassembled WGS sequence"/>
</dbReference>
<protein>
    <recommendedName>
        <fullName evidence="3">HEAT repeat domain-containing protein</fullName>
    </recommendedName>
</protein>
<proteinExistence type="predicted"/>